<dbReference type="SMART" id="SM00248">
    <property type="entry name" value="ANK"/>
    <property type="match status" value="12"/>
</dbReference>
<feature type="repeat" description="ANK" evidence="3">
    <location>
        <begin position="237"/>
        <end position="263"/>
    </location>
</feature>
<feature type="compositionally biased region" description="Basic and acidic residues" evidence="4">
    <location>
        <begin position="49"/>
        <end position="58"/>
    </location>
</feature>
<feature type="repeat" description="ANK" evidence="3">
    <location>
        <begin position="171"/>
        <end position="203"/>
    </location>
</feature>
<feature type="repeat" description="ANK" evidence="3">
    <location>
        <begin position="72"/>
        <end position="104"/>
    </location>
</feature>
<dbReference type="PROSITE" id="PS50297">
    <property type="entry name" value="ANK_REP_REGION"/>
    <property type="match status" value="12"/>
</dbReference>
<feature type="repeat" description="ANK" evidence="3">
    <location>
        <begin position="270"/>
        <end position="302"/>
    </location>
</feature>
<comment type="caution">
    <text evidence="5">The sequence shown here is derived from an EMBL/GenBank/DDBJ whole genome shotgun (WGS) entry which is preliminary data.</text>
</comment>
<accession>A0ABQ9F102</accession>
<evidence type="ECO:0000256" key="3">
    <source>
        <dbReference type="PROSITE-ProRule" id="PRU00023"/>
    </source>
</evidence>
<reference evidence="5 6" key="1">
    <citation type="submission" date="2022-12" db="EMBL/GenBank/DDBJ databases">
        <title>Chromosome-level genome of Tegillarca granosa.</title>
        <authorList>
            <person name="Kim J."/>
        </authorList>
    </citation>
    <scope>NUCLEOTIDE SEQUENCE [LARGE SCALE GENOMIC DNA]</scope>
    <source>
        <strain evidence="5">Teg-2019</strain>
        <tissue evidence="5">Adductor muscle</tissue>
    </source>
</reference>
<sequence length="1111" mass="123911">MSTTFKIIFNHLHASILRYFNALQYIYLEDSQQKRSDEPGPSCSKIKQTSHENIEKQVDNPTEPAINDTLKQDHSKIHKASMFGHCDEVKELLQNGADANKRNKAGESPLYISAKHGHLDIVKELLKNGADTKKCYHSGETPLYISAKQGHLDVVKELLQNGADENEQNYSEETPLYVSAKHGHLDVVKELLQNGADTNKYNYSGETPLYISAKHGHLDVVKELLQTGADTNKYNYSGETPLYISAKHGHPDVVKELLQNGADTKECYYSEETLLYISAKHGYLDVVKELLQTGADTNKCNYSEETPLYVSAKQGHLDVVKELLQNGADKNKRNYSEETPLYVSAKHGHLDVVKELIQKGSDKNKYNDSGETPLYISAKHGHLDVVKELLQTGADTNKYNYSGETPLYISAKHGHLDVVKELLQAGANTKNCMILGDTPLNVAFKHGHHDVVEVLLENKADRNIGVAGDYETDVYIETSNVEKSVLKQKASLKGGITCDQSEIERIQKIFKKIDISDPVSNRQFVVPPGKLFHIYFIHSSDPSDTLLVETTIKTIQNHGFKCYRGLSKIMNEQSFEKTKTDSCVLCLVLTRCFMEEASRECIELLKSQRCKVLVIQVCENKDTDFQFENLTKIDALDLENVNIIANEKFNCNPSTAFRVKSSIPDAEQIDMLILTDQLEKPKITKILGNRVKITNPKLVSKESSVIMSKSEHVKPTREQMVNAKDIIQANSDQLFKNHRNLNIITSSTVRSKQEGEEIINELCIVLYCYCKGLIPEEERDFPKILKSETYQLPVDVREGFFQFGGRYITAASTNYHENIKIGCGFGILDSTIEGSIGPFLRCYGGVGFLTCAHATCGVEPNNYHYRNPDLNVDISVDYGKRFTVLQPPASTFNNSGFVLNTEICSVGEVYESIFKPSCQRKDETSLDVSIVKITNDKRIPKNGEFAVVSETNLKSANFKELPIFEGSIIKDPFQIDTDARIVKFGMTTHGTRGILNSNGTVVRSNIAGLRSATQTSYTCTFQNQYEVASITTYPIFFQCGDSGSGVFQVEKRDGKEILHLIGLAIGVTSCYSAIVTPIQAIMDELKIDDDAFKLVQNSASSTSSCGAASNI</sequence>
<protein>
    <submittedName>
        <fullName evidence="5">Uncharacterized protein</fullName>
    </submittedName>
</protein>
<organism evidence="5 6">
    <name type="scientific">Tegillarca granosa</name>
    <name type="common">Malaysian cockle</name>
    <name type="synonym">Anadara granosa</name>
    <dbReference type="NCBI Taxonomy" id="220873"/>
    <lineage>
        <taxon>Eukaryota</taxon>
        <taxon>Metazoa</taxon>
        <taxon>Spiralia</taxon>
        <taxon>Lophotrochozoa</taxon>
        <taxon>Mollusca</taxon>
        <taxon>Bivalvia</taxon>
        <taxon>Autobranchia</taxon>
        <taxon>Pteriomorphia</taxon>
        <taxon>Arcoida</taxon>
        <taxon>Arcoidea</taxon>
        <taxon>Arcidae</taxon>
        <taxon>Tegillarca</taxon>
    </lineage>
</organism>
<feature type="repeat" description="ANK" evidence="3">
    <location>
        <begin position="369"/>
        <end position="401"/>
    </location>
</feature>
<feature type="repeat" description="ANK" evidence="3">
    <location>
        <begin position="138"/>
        <end position="170"/>
    </location>
</feature>
<feature type="repeat" description="ANK" evidence="3">
    <location>
        <begin position="435"/>
        <end position="467"/>
    </location>
</feature>
<dbReference type="Gene3D" id="1.25.40.20">
    <property type="entry name" value="Ankyrin repeat-containing domain"/>
    <property type="match status" value="3"/>
</dbReference>
<dbReference type="Pfam" id="PF13637">
    <property type="entry name" value="Ank_4"/>
    <property type="match status" value="1"/>
</dbReference>
<evidence type="ECO:0000313" key="5">
    <source>
        <dbReference type="EMBL" id="KAJ8311076.1"/>
    </source>
</evidence>
<evidence type="ECO:0000256" key="1">
    <source>
        <dbReference type="ARBA" id="ARBA00022737"/>
    </source>
</evidence>
<dbReference type="PROSITE" id="PS50088">
    <property type="entry name" value="ANK_REPEAT"/>
    <property type="match status" value="12"/>
</dbReference>
<evidence type="ECO:0000256" key="2">
    <source>
        <dbReference type="ARBA" id="ARBA00023043"/>
    </source>
</evidence>
<dbReference type="InterPro" id="IPR002110">
    <property type="entry name" value="Ankyrin_rpt"/>
</dbReference>
<dbReference type="Pfam" id="PF00023">
    <property type="entry name" value="Ank"/>
    <property type="match status" value="1"/>
</dbReference>
<dbReference type="EMBL" id="JARBDR010000592">
    <property type="protein sequence ID" value="KAJ8311076.1"/>
    <property type="molecule type" value="Genomic_DNA"/>
</dbReference>
<feature type="repeat" description="ANK" evidence="3">
    <location>
        <begin position="303"/>
        <end position="335"/>
    </location>
</feature>
<keyword evidence="1" id="KW-0677">Repeat</keyword>
<keyword evidence="2 3" id="KW-0040">ANK repeat</keyword>
<proteinExistence type="predicted"/>
<dbReference type="InterPro" id="IPR050889">
    <property type="entry name" value="Dendritic_Spine_Reg/Scaffold"/>
</dbReference>
<feature type="repeat" description="ANK" evidence="3">
    <location>
        <begin position="105"/>
        <end position="131"/>
    </location>
</feature>
<gene>
    <name evidence="5" type="ORF">KUTeg_011372</name>
</gene>
<dbReference type="PANTHER" id="PTHR24166:SF48">
    <property type="entry name" value="PROTEIN VAPYRIN"/>
    <property type="match status" value="1"/>
</dbReference>
<name>A0ABQ9F102_TEGGR</name>
<dbReference type="PRINTS" id="PR01415">
    <property type="entry name" value="ANKYRIN"/>
</dbReference>
<dbReference type="InterPro" id="IPR036770">
    <property type="entry name" value="Ankyrin_rpt-contain_sf"/>
</dbReference>
<keyword evidence="6" id="KW-1185">Reference proteome</keyword>
<evidence type="ECO:0000313" key="6">
    <source>
        <dbReference type="Proteomes" id="UP001217089"/>
    </source>
</evidence>
<feature type="region of interest" description="Disordered" evidence="4">
    <location>
        <begin position="34"/>
        <end position="68"/>
    </location>
</feature>
<dbReference type="PANTHER" id="PTHR24166">
    <property type="entry name" value="ROLLING PEBBLES, ISOFORM B"/>
    <property type="match status" value="1"/>
</dbReference>
<feature type="repeat" description="ANK" evidence="3">
    <location>
        <begin position="336"/>
        <end position="368"/>
    </location>
</feature>
<evidence type="ECO:0000256" key="4">
    <source>
        <dbReference type="SAM" id="MobiDB-lite"/>
    </source>
</evidence>
<dbReference type="SUPFAM" id="SSF48403">
    <property type="entry name" value="Ankyrin repeat"/>
    <property type="match status" value="1"/>
</dbReference>
<dbReference type="Pfam" id="PF12796">
    <property type="entry name" value="Ank_2"/>
    <property type="match status" value="3"/>
</dbReference>
<dbReference type="Proteomes" id="UP001217089">
    <property type="component" value="Unassembled WGS sequence"/>
</dbReference>
<feature type="repeat" description="ANK" evidence="3">
    <location>
        <begin position="204"/>
        <end position="236"/>
    </location>
</feature>
<feature type="repeat" description="ANK" evidence="3">
    <location>
        <begin position="402"/>
        <end position="428"/>
    </location>
</feature>